<dbReference type="PANTHER" id="PTHR10656:SF69">
    <property type="entry name" value="MAB-21-LIKE HHH_H2TH-LIKE DOMAIN-CONTAINING PROTEIN"/>
    <property type="match status" value="1"/>
</dbReference>
<comment type="caution">
    <text evidence="2">The sequence shown here is derived from an EMBL/GenBank/DDBJ whole genome shotgun (WGS) entry which is preliminary data.</text>
</comment>
<dbReference type="InterPro" id="IPR046906">
    <property type="entry name" value="Mab-21_HhH/H2TH-like"/>
</dbReference>
<protein>
    <recommendedName>
        <fullName evidence="1">Mab-21-like HhH/H2TH-like domain-containing protein</fullName>
    </recommendedName>
</protein>
<evidence type="ECO:0000313" key="3">
    <source>
        <dbReference type="Proteomes" id="UP001634394"/>
    </source>
</evidence>
<accession>A0ABD3V7I4</accession>
<gene>
    <name evidence="2" type="ORF">ACJMK2_011851</name>
</gene>
<dbReference type="Gene3D" id="1.10.1410.40">
    <property type="match status" value="1"/>
</dbReference>
<evidence type="ECO:0000313" key="2">
    <source>
        <dbReference type="EMBL" id="KAL3857156.1"/>
    </source>
</evidence>
<reference evidence="2 3" key="1">
    <citation type="submission" date="2024-11" db="EMBL/GenBank/DDBJ databases">
        <title>Chromosome-level genome assembly of the freshwater bivalve Anodonta woodiana.</title>
        <authorList>
            <person name="Chen X."/>
        </authorList>
    </citation>
    <scope>NUCLEOTIDE SEQUENCE [LARGE SCALE GENOMIC DNA]</scope>
    <source>
        <strain evidence="2">MN2024</strain>
        <tissue evidence="2">Gills</tissue>
    </source>
</reference>
<dbReference type="PANTHER" id="PTHR10656">
    <property type="entry name" value="CELL FATE DETERMINING PROTEIN MAB21-RELATED"/>
    <property type="match status" value="1"/>
</dbReference>
<dbReference type="Proteomes" id="UP001634394">
    <property type="component" value="Unassembled WGS sequence"/>
</dbReference>
<dbReference type="InterPro" id="IPR024810">
    <property type="entry name" value="MAB21L/cGLR"/>
</dbReference>
<proteinExistence type="predicted"/>
<dbReference type="AlphaFoldDB" id="A0ABD3V7I4"/>
<sequence>MAANTPQYYNEVSLRLNGVLDSVGLTEDIRWKRINMWIQSEEIQSEQKLKWHVFGSQAEATTPGLHSDVDCVICRPEMIVKDLESWVPGIQTLLIVSDENTHPGYVKLQEVSKNQPRPVYNRHNVYFKLDRHARSVLCNDSDVSKFRISEHHGPANRNDLGRYITDHVIAMRLHSWPEQSSQWMTRIRRHNWPSQENIGVVLETGALLVPVGHKLSGEKHLEWRLSFSYGEKILVWLFNPTQYKCYILLKMINQCFIKPVVTDDVLSSYHCKTCMFYLIENTPTSMWQQDNLFQCVDLCLRLLYKWIESAICPNYFIPEENMFDCKVYGHVQGQLLDILSNLLQQKCRYLVGISCDNIGQKLMIACQTPIMEFELQCEDVTRILLMSVLFLFVSFFNAVQSFFDIDLMWDQSILDRAFSVRGPRQEVNAILMTFFYSIIGSKLASKILSQESIDQHGLNMAHDYLLRGSSSDVASGKLKLAAFYLAQDNLEMSEDVLNEVHENYSYKILEFTGISNNSIQAILSENLSTTKLISQYTAFPVLYHPSEIKCTPNALTLQMFNSTMSNQGDPYENNLPRMVRVDSKFFLYFLQFICYLRQNKRSHKEAALNNMICTIRQKNLEFIDTDLNLLAYCLMQEGKSRNAYNVLSKSMKLAKRDSSAKWQIAFFVNAAFRFIRRRQ</sequence>
<organism evidence="2 3">
    <name type="scientific">Sinanodonta woodiana</name>
    <name type="common">Chinese pond mussel</name>
    <name type="synonym">Anodonta woodiana</name>
    <dbReference type="NCBI Taxonomy" id="1069815"/>
    <lineage>
        <taxon>Eukaryota</taxon>
        <taxon>Metazoa</taxon>
        <taxon>Spiralia</taxon>
        <taxon>Lophotrochozoa</taxon>
        <taxon>Mollusca</taxon>
        <taxon>Bivalvia</taxon>
        <taxon>Autobranchia</taxon>
        <taxon>Heteroconchia</taxon>
        <taxon>Palaeoheterodonta</taxon>
        <taxon>Unionida</taxon>
        <taxon>Unionoidea</taxon>
        <taxon>Unionidae</taxon>
        <taxon>Unioninae</taxon>
        <taxon>Sinanodonta</taxon>
    </lineage>
</organism>
<feature type="domain" description="Mab-21-like HhH/H2TH-like" evidence="1">
    <location>
        <begin position="244"/>
        <end position="325"/>
    </location>
</feature>
<name>A0ABD3V7I4_SINWO</name>
<dbReference type="SMART" id="SM01265">
    <property type="entry name" value="Mab-21"/>
    <property type="match status" value="1"/>
</dbReference>
<evidence type="ECO:0000259" key="1">
    <source>
        <dbReference type="Pfam" id="PF20266"/>
    </source>
</evidence>
<keyword evidence="3" id="KW-1185">Reference proteome</keyword>
<dbReference type="EMBL" id="JBJQND010000013">
    <property type="protein sequence ID" value="KAL3857156.1"/>
    <property type="molecule type" value="Genomic_DNA"/>
</dbReference>
<dbReference type="Pfam" id="PF20266">
    <property type="entry name" value="Mab-21_C"/>
    <property type="match status" value="1"/>
</dbReference>